<feature type="region of interest" description="Disordered" evidence="1">
    <location>
        <begin position="65"/>
        <end position="90"/>
    </location>
</feature>
<dbReference type="Proteomes" id="UP000800041">
    <property type="component" value="Unassembled WGS sequence"/>
</dbReference>
<protein>
    <submittedName>
        <fullName evidence="2">Uncharacterized protein</fullName>
    </submittedName>
</protein>
<feature type="region of interest" description="Disordered" evidence="1">
    <location>
        <begin position="135"/>
        <end position="165"/>
    </location>
</feature>
<evidence type="ECO:0000313" key="2">
    <source>
        <dbReference type="EMBL" id="KAF1992374.1"/>
    </source>
</evidence>
<sequence>MAIIFGQDLEAFRDTDGFESLGDVAEQLKRWRDTGPLGKLRNNIMWITDKHADGQRLRNFTQLKKELDESGLAPPSTTDNPNDKRLRNPHISLKRPGDTHWNSHYFAYEAALDLRYVLDEYCFRKKRNHDKLVDQVAEKNRIRGRNKKKVKKPEPPIPVTDSLTS</sequence>
<dbReference type="AlphaFoldDB" id="A0A6G1HH16"/>
<evidence type="ECO:0000256" key="1">
    <source>
        <dbReference type="SAM" id="MobiDB-lite"/>
    </source>
</evidence>
<keyword evidence="3" id="KW-1185">Reference proteome</keyword>
<reference evidence="2" key="1">
    <citation type="journal article" date="2020" name="Stud. Mycol.">
        <title>101 Dothideomycetes genomes: a test case for predicting lifestyles and emergence of pathogens.</title>
        <authorList>
            <person name="Haridas S."/>
            <person name="Albert R."/>
            <person name="Binder M."/>
            <person name="Bloem J."/>
            <person name="Labutti K."/>
            <person name="Salamov A."/>
            <person name="Andreopoulos B."/>
            <person name="Baker S."/>
            <person name="Barry K."/>
            <person name="Bills G."/>
            <person name="Bluhm B."/>
            <person name="Cannon C."/>
            <person name="Castanera R."/>
            <person name="Culley D."/>
            <person name="Daum C."/>
            <person name="Ezra D."/>
            <person name="Gonzalez J."/>
            <person name="Henrissat B."/>
            <person name="Kuo A."/>
            <person name="Liang C."/>
            <person name="Lipzen A."/>
            <person name="Lutzoni F."/>
            <person name="Magnuson J."/>
            <person name="Mondo S."/>
            <person name="Nolan M."/>
            <person name="Ohm R."/>
            <person name="Pangilinan J."/>
            <person name="Park H.-J."/>
            <person name="Ramirez L."/>
            <person name="Alfaro M."/>
            <person name="Sun H."/>
            <person name="Tritt A."/>
            <person name="Yoshinaga Y."/>
            <person name="Zwiers L.-H."/>
            <person name="Turgeon B."/>
            <person name="Goodwin S."/>
            <person name="Spatafora J."/>
            <person name="Crous P."/>
            <person name="Grigoriev I."/>
        </authorList>
    </citation>
    <scope>NUCLEOTIDE SEQUENCE</scope>
    <source>
        <strain evidence="2">CBS 113979</strain>
    </source>
</reference>
<dbReference type="OrthoDB" id="5086209at2759"/>
<accession>A0A6G1HH16</accession>
<name>A0A6G1HH16_9PEZI</name>
<proteinExistence type="predicted"/>
<feature type="compositionally biased region" description="Basic residues" evidence="1">
    <location>
        <begin position="142"/>
        <end position="151"/>
    </location>
</feature>
<feature type="non-terminal residue" evidence="2">
    <location>
        <position position="165"/>
    </location>
</feature>
<organism evidence="2 3">
    <name type="scientific">Aulographum hederae CBS 113979</name>
    <dbReference type="NCBI Taxonomy" id="1176131"/>
    <lineage>
        <taxon>Eukaryota</taxon>
        <taxon>Fungi</taxon>
        <taxon>Dikarya</taxon>
        <taxon>Ascomycota</taxon>
        <taxon>Pezizomycotina</taxon>
        <taxon>Dothideomycetes</taxon>
        <taxon>Pleosporomycetidae</taxon>
        <taxon>Aulographales</taxon>
        <taxon>Aulographaceae</taxon>
    </lineage>
</organism>
<dbReference type="EMBL" id="ML977137">
    <property type="protein sequence ID" value="KAF1992374.1"/>
    <property type="molecule type" value="Genomic_DNA"/>
</dbReference>
<gene>
    <name evidence="2" type="ORF">K402DRAFT_388033</name>
</gene>
<evidence type="ECO:0000313" key="3">
    <source>
        <dbReference type="Proteomes" id="UP000800041"/>
    </source>
</evidence>